<evidence type="ECO:0000256" key="1">
    <source>
        <dbReference type="SAM" id="MobiDB-lite"/>
    </source>
</evidence>
<proteinExistence type="predicted"/>
<dbReference type="Proteomes" id="UP001295684">
    <property type="component" value="Unassembled WGS sequence"/>
</dbReference>
<dbReference type="AlphaFoldDB" id="A0AAD1UCG8"/>
<feature type="region of interest" description="Disordered" evidence="1">
    <location>
        <begin position="17"/>
        <end position="47"/>
    </location>
</feature>
<accession>A0AAD1UCG8</accession>
<protein>
    <submittedName>
        <fullName evidence="2">Uncharacterized protein</fullName>
    </submittedName>
</protein>
<gene>
    <name evidence="2" type="ORF">ECRASSUSDP1_LOCUS7896</name>
</gene>
<keyword evidence="3" id="KW-1185">Reference proteome</keyword>
<comment type="caution">
    <text evidence="2">The sequence shown here is derived from an EMBL/GenBank/DDBJ whole genome shotgun (WGS) entry which is preliminary data.</text>
</comment>
<evidence type="ECO:0000313" key="2">
    <source>
        <dbReference type="EMBL" id="CAI2366623.1"/>
    </source>
</evidence>
<organism evidence="2 3">
    <name type="scientific">Euplotes crassus</name>
    <dbReference type="NCBI Taxonomy" id="5936"/>
    <lineage>
        <taxon>Eukaryota</taxon>
        <taxon>Sar</taxon>
        <taxon>Alveolata</taxon>
        <taxon>Ciliophora</taxon>
        <taxon>Intramacronucleata</taxon>
        <taxon>Spirotrichea</taxon>
        <taxon>Hypotrichia</taxon>
        <taxon>Euplotida</taxon>
        <taxon>Euplotidae</taxon>
        <taxon>Moneuplotes</taxon>
    </lineage>
</organism>
<feature type="compositionally biased region" description="Pro residues" evidence="1">
    <location>
        <begin position="21"/>
        <end position="38"/>
    </location>
</feature>
<sequence>MTKRNLEVLEVITLSPFLHPKTPPPYPKTPTSTPPPHPSASLSKYPKIPMPAHPSSTQITWQVNKCSIKMYILTMGILSLSVESVFEEIGRSELCCSSCRC</sequence>
<name>A0AAD1UCG8_EUPCR</name>
<reference evidence="2" key="1">
    <citation type="submission" date="2023-07" db="EMBL/GenBank/DDBJ databases">
        <authorList>
            <consortium name="AG Swart"/>
            <person name="Singh M."/>
            <person name="Singh A."/>
            <person name="Seah K."/>
            <person name="Emmerich C."/>
        </authorList>
    </citation>
    <scope>NUCLEOTIDE SEQUENCE</scope>
    <source>
        <strain evidence="2">DP1</strain>
    </source>
</reference>
<evidence type="ECO:0000313" key="3">
    <source>
        <dbReference type="Proteomes" id="UP001295684"/>
    </source>
</evidence>
<dbReference type="EMBL" id="CAMPGE010007711">
    <property type="protein sequence ID" value="CAI2366623.1"/>
    <property type="molecule type" value="Genomic_DNA"/>
</dbReference>